<dbReference type="SUPFAM" id="SSF46785">
    <property type="entry name" value="Winged helix' DNA-binding domain"/>
    <property type="match status" value="1"/>
</dbReference>
<dbReference type="CDD" id="cd05466">
    <property type="entry name" value="PBP2_LTTR_substrate"/>
    <property type="match status" value="1"/>
</dbReference>
<dbReference type="Proteomes" id="UP001501083">
    <property type="component" value="Unassembled WGS sequence"/>
</dbReference>
<keyword evidence="2" id="KW-0805">Transcription regulation</keyword>
<keyword evidence="7" id="KW-1185">Reference proteome</keyword>
<dbReference type="InterPro" id="IPR058163">
    <property type="entry name" value="LysR-type_TF_proteobact-type"/>
</dbReference>
<evidence type="ECO:0000256" key="2">
    <source>
        <dbReference type="ARBA" id="ARBA00023015"/>
    </source>
</evidence>
<sequence>MDLDWNDIPLLRKLAESGSMAQTARDLELVTSTVSRRLAAAEQALGIRLFIRDPSGYRPTEAGRVFLEHAHLIVDRVDTMVLETRAEQQDVAGPVNITGIDVVLSHWLVNHVPELLAKHPRLELSLLGDFREVSFTRREADLAIRLNRPTADAALRMRKIGTLGFAVYGGEAFRGVDRKEWKTLPWLAFPREFAWLAEMKWLEKIKPERVTRLTTIAMIARACQSGIGIALLPCVVGDSLGLNRLQDRIESHRELWLLSHKDAGQIARFRAVTEWLVTVAERDAKQLAGA</sequence>
<dbReference type="InterPro" id="IPR036390">
    <property type="entry name" value="WH_DNA-bd_sf"/>
</dbReference>
<gene>
    <name evidence="6" type="ORF">GCM10025759_32470</name>
</gene>
<evidence type="ECO:0000256" key="4">
    <source>
        <dbReference type="ARBA" id="ARBA00023163"/>
    </source>
</evidence>
<dbReference type="PROSITE" id="PS50931">
    <property type="entry name" value="HTH_LYSR"/>
    <property type="match status" value="1"/>
</dbReference>
<dbReference type="InterPro" id="IPR005119">
    <property type="entry name" value="LysR_subst-bd"/>
</dbReference>
<dbReference type="PANTHER" id="PTHR30537">
    <property type="entry name" value="HTH-TYPE TRANSCRIPTIONAL REGULATOR"/>
    <property type="match status" value="1"/>
</dbReference>
<evidence type="ECO:0000256" key="1">
    <source>
        <dbReference type="ARBA" id="ARBA00009437"/>
    </source>
</evidence>
<comment type="caution">
    <text evidence="6">The sequence shown here is derived from an EMBL/GenBank/DDBJ whole genome shotgun (WGS) entry which is preliminary data.</text>
</comment>
<evidence type="ECO:0000313" key="6">
    <source>
        <dbReference type="EMBL" id="GAA5081772.1"/>
    </source>
</evidence>
<accession>A0ABP9LRR6</accession>
<protein>
    <submittedName>
        <fullName evidence="6">LysR family transcriptional regulator</fullName>
    </submittedName>
</protein>
<dbReference type="InterPro" id="IPR000847">
    <property type="entry name" value="LysR_HTH_N"/>
</dbReference>
<dbReference type="Pfam" id="PF03466">
    <property type="entry name" value="LysR_substrate"/>
    <property type="match status" value="1"/>
</dbReference>
<proteinExistence type="inferred from homology"/>
<feature type="domain" description="HTH lysR-type" evidence="5">
    <location>
        <begin position="3"/>
        <end position="60"/>
    </location>
</feature>
<reference evidence="7" key="1">
    <citation type="journal article" date="2019" name="Int. J. Syst. Evol. Microbiol.">
        <title>The Global Catalogue of Microorganisms (GCM) 10K type strain sequencing project: providing services to taxonomists for standard genome sequencing and annotation.</title>
        <authorList>
            <consortium name="The Broad Institute Genomics Platform"/>
            <consortium name="The Broad Institute Genome Sequencing Center for Infectious Disease"/>
            <person name="Wu L."/>
            <person name="Ma J."/>
        </authorList>
    </citation>
    <scope>NUCLEOTIDE SEQUENCE [LARGE SCALE GENOMIC DNA]</scope>
    <source>
        <strain evidence="7">JCM 19212</strain>
    </source>
</reference>
<comment type="similarity">
    <text evidence="1">Belongs to the LysR transcriptional regulatory family.</text>
</comment>
<keyword evidence="3" id="KW-0238">DNA-binding</keyword>
<dbReference type="Gene3D" id="1.10.10.10">
    <property type="entry name" value="Winged helix-like DNA-binding domain superfamily/Winged helix DNA-binding domain"/>
    <property type="match status" value="1"/>
</dbReference>
<evidence type="ECO:0000313" key="7">
    <source>
        <dbReference type="Proteomes" id="UP001501083"/>
    </source>
</evidence>
<name>A0ABP9LRR6_9GAMM</name>
<evidence type="ECO:0000256" key="3">
    <source>
        <dbReference type="ARBA" id="ARBA00023125"/>
    </source>
</evidence>
<dbReference type="SUPFAM" id="SSF53850">
    <property type="entry name" value="Periplasmic binding protein-like II"/>
    <property type="match status" value="1"/>
</dbReference>
<dbReference type="InterPro" id="IPR036388">
    <property type="entry name" value="WH-like_DNA-bd_sf"/>
</dbReference>
<dbReference type="Gene3D" id="3.40.190.290">
    <property type="match status" value="1"/>
</dbReference>
<evidence type="ECO:0000259" key="5">
    <source>
        <dbReference type="PROSITE" id="PS50931"/>
    </source>
</evidence>
<organism evidence="6 7">
    <name type="scientific">Lysobacter panacisoli</name>
    <dbReference type="NCBI Taxonomy" id="1255263"/>
    <lineage>
        <taxon>Bacteria</taxon>
        <taxon>Pseudomonadati</taxon>
        <taxon>Pseudomonadota</taxon>
        <taxon>Gammaproteobacteria</taxon>
        <taxon>Lysobacterales</taxon>
        <taxon>Lysobacteraceae</taxon>
        <taxon>Lysobacter</taxon>
    </lineage>
</organism>
<dbReference type="EMBL" id="BAABKY010000005">
    <property type="protein sequence ID" value="GAA5081772.1"/>
    <property type="molecule type" value="Genomic_DNA"/>
</dbReference>
<keyword evidence="4" id="KW-0804">Transcription</keyword>
<dbReference type="PANTHER" id="PTHR30537:SF3">
    <property type="entry name" value="TRANSCRIPTIONAL REGULATORY PROTEIN"/>
    <property type="match status" value="1"/>
</dbReference>
<dbReference type="Pfam" id="PF00126">
    <property type="entry name" value="HTH_1"/>
    <property type="match status" value="1"/>
</dbReference>